<dbReference type="GO" id="GO:0005634">
    <property type="term" value="C:nucleus"/>
    <property type="evidence" value="ECO:0007669"/>
    <property type="project" value="TreeGrafter"/>
</dbReference>
<dbReference type="GO" id="GO:0016020">
    <property type="term" value="C:membrane"/>
    <property type="evidence" value="ECO:0007669"/>
    <property type="project" value="UniProtKB-SubCell"/>
</dbReference>
<dbReference type="Gene3D" id="1.20.1250.20">
    <property type="entry name" value="MFS general substrate transporter like domains"/>
    <property type="match status" value="2"/>
</dbReference>
<feature type="transmembrane region" description="Helical" evidence="7">
    <location>
        <begin position="110"/>
        <end position="130"/>
    </location>
</feature>
<name>A0A1S9DPU7_ASPOZ</name>
<dbReference type="Pfam" id="PF17784">
    <property type="entry name" value="Sulfotransfer_4"/>
    <property type="match status" value="1"/>
</dbReference>
<dbReference type="InterPro" id="IPR040632">
    <property type="entry name" value="Sulfotransfer_4"/>
</dbReference>
<evidence type="ECO:0000256" key="4">
    <source>
        <dbReference type="ARBA" id="ARBA00022692"/>
    </source>
</evidence>
<dbReference type="PANTHER" id="PTHR31644">
    <property type="entry name" value="TRANSCRIPTIONAL ACTIVATOR ARO80-RELATED"/>
    <property type="match status" value="1"/>
</dbReference>
<dbReference type="OrthoDB" id="2262349at2759"/>
<keyword evidence="6 7" id="KW-0472">Membrane</keyword>
<keyword evidence="4 7" id="KW-0812">Transmembrane</keyword>
<comment type="caution">
    <text evidence="8">The sequence shown here is derived from an EMBL/GenBank/DDBJ whole genome shotgun (WGS) entry which is preliminary data.</text>
</comment>
<dbReference type="FunFam" id="1.20.1250.20:FF:000018">
    <property type="entry name" value="MFS transporter permease"/>
    <property type="match status" value="1"/>
</dbReference>
<dbReference type="GO" id="GO:0045944">
    <property type="term" value="P:positive regulation of transcription by RNA polymerase II"/>
    <property type="evidence" value="ECO:0007669"/>
    <property type="project" value="TreeGrafter"/>
</dbReference>
<dbReference type="Gene3D" id="3.40.50.300">
    <property type="entry name" value="P-loop containing nucleotide triphosphate hydrolases"/>
    <property type="match status" value="1"/>
</dbReference>
<dbReference type="PANTHER" id="PTHR31644:SF4">
    <property type="entry name" value="ZN(II)2CYS6 TRANSCRIPTION FACTOR (EUROFUNG)"/>
    <property type="match status" value="1"/>
</dbReference>
<accession>A0A1S9DPU7</accession>
<dbReference type="Pfam" id="PF07690">
    <property type="entry name" value="MFS_1"/>
    <property type="match status" value="1"/>
</dbReference>
<reference evidence="8 9" key="1">
    <citation type="submission" date="2016-10" db="EMBL/GenBank/DDBJ databases">
        <title>Genome sequencing of Aspergillus oryzae BCC7051.</title>
        <authorList>
            <person name="Thammarongtham C."/>
            <person name="Vorapreeda T."/>
            <person name="Nookaew I."/>
            <person name="Srisuk T."/>
            <person name="Land M."/>
            <person name="Jeennor S."/>
            <person name="Laoteng K."/>
        </authorList>
    </citation>
    <scope>NUCLEOTIDE SEQUENCE [LARGE SCALE GENOMIC DNA]</scope>
    <source>
        <strain evidence="8 9">BCC7051</strain>
    </source>
</reference>
<keyword evidence="3" id="KW-0813">Transport</keyword>
<dbReference type="InterPro" id="IPR052780">
    <property type="entry name" value="AAA_Catabolism_Regulators"/>
</dbReference>
<dbReference type="eggNOG" id="ENOG502QQTI">
    <property type="taxonomic scope" value="Eukaryota"/>
</dbReference>
<evidence type="ECO:0000256" key="2">
    <source>
        <dbReference type="ARBA" id="ARBA00008335"/>
    </source>
</evidence>
<evidence type="ECO:0000256" key="1">
    <source>
        <dbReference type="ARBA" id="ARBA00004141"/>
    </source>
</evidence>
<dbReference type="InterPro" id="IPR036259">
    <property type="entry name" value="MFS_trans_sf"/>
</dbReference>
<dbReference type="CDD" id="cd12148">
    <property type="entry name" value="fungal_TF_MHR"/>
    <property type="match status" value="1"/>
</dbReference>
<gene>
    <name evidence="8" type="ORF">OAory_01075620</name>
</gene>
<evidence type="ECO:0000256" key="6">
    <source>
        <dbReference type="ARBA" id="ARBA00023136"/>
    </source>
</evidence>
<evidence type="ECO:0000313" key="9">
    <source>
        <dbReference type="Proteomes" id="UP000190312"/>
    </source>
</evidence>
<feature type="transmembrane region" description="Helical" evidence="7">
    <location>
        <begin position="204"/>
        <end position="225"/>
    </location>
</feature>
<evidence type="ECO:0000256" key="5">
    <source>
        <dbReference type="ARBA" id="ARBA00022989"/>
    </source>
</evidence>
<keyword evidence="5 7" id="KW-1133">Transmembrane helix</keyword>
<evidence type="ECO:0000256" key="3">
    <source>
        <dbReference type="ARBA" id="ARBA00022448"/>
    </source>
</evidence>
<comment type="subcellular location">
    <subcellularLocation>
        <location evidence="1">Membrane</location>
        <topology evidence="1">Multi-pass membrane protein</topology>
    </subcellularLocation>
</comment>
<dbReference type="InterPro" id="IPR027417">
    <property type="entry name" value="P-loop_NTPase"/>
</dbReference>
<protein>
    <submittedName>
        <fullName evidence="8">Major facilitator superfamily MFS_1</fullName>
    </submittedName>
</protein>
<feature type="transmembrane region" description="Helical" evidence="7">
    <location>
        <begin position="367"/>
        <end position="387"/>
    </location>
</feature>
<dbReference type="VEuPathDB" id="FungiDB:AO090020000229"/>
<dbReference type="GO" id="GO:0022857">
    <property type="term" value="F:transmembrane transporter activity"/>
    <property type="evidence" value="ECO:0007669"/>
    <property type="project" value="InterPro"/>
</dbReference>
<feature type="transmembrane region" description="Helical" evidence="7">
    <location>
        <begin position="169"/>
        <end position="192"/>
    </location>
</feature>
<evidence type="ECO:0000256" key="7">
    <source>
        <dbReference type="SAM" id="Phobius"/>
    </source>
</evidence>
<dbReference type="VEuPathDB" id="FungiDB:AO090012000332"/>
<dbReference type="GO" id="GO:0009074">
    <property type="term" value="P:aromatic amino acid family catabolic process"/>
    <property type="evidence" value="ECO:0007669"/>
    <property type="project" value="TreeGrafter"/>
</dbReference>
<dbReference type="FunFam" id="1.20.1250.20:FF:000013">
    <property type="entry name" value="MFS general substrate transporter"/>
    <property type="match status" value="1"/>
</dbReference>
<proteinExistence type="inferred from homology"/>
<evidence type="ECO:0000313" key="8">
    <source>
        <dbReference type="EMBL" id="OOO11092.1"/>
    </source>
</evidence>
<dbReference type="Proteomes" id="UP000190312">
    <property type="component" value="Unassembled WGS sequence"/>
</dbReference>
<dbReference type="VEuPathDB" id="FungiDB:AO090012000331"/>
<feature type="transmembrane region" description="Helical" evidence="7">
    <location>
        <begin position="137"/>
        <end position="157"/>
    </location>
</feature>
<organism evidence="8 9">
    <name type="scientific">Aspergillus oryzae</name>
    <name type="common">Yellow koji mold</name>
    <dbReference type="NCBI Taxonomy" id="5062"/>
    <lineage>
        <taxon>Eukaryota</taxon>
        <taxon>Fungi</taxon>
        <taxon>Dikarya</taxon>
        <taxon>Ascomycota</taxon>
        <taxon>Pezizomycotina</taxon>
        <taxon>Eurotiomycetes</taxon>
        <taxon>Eurotiomycetidae</taxon>
        <taxon>Eurotiales</taxon>
        <taxon>Aspergillaceae</taxon>
        <taxon>Aspergillus</taxon>
        <taxon>Aspergillus subgen. Circumdati</taxon>
    </lineage>
</organism>
<comment type="similarity">
    <text evidence="2">Belongs to the major facilitator superfamily.</text>
</comment>
<feature type="transmembrane region" description="Helical" evidence="7">
    <location>
        <begin position="85"/>
        <end position="104"/>
    </location>
</feature>
<feature type="transmembrane region" description="Helical" evidence="7">
    <location>
        <begin position="336"/>
        <end position="355"/>
    </location>
</feature>
<dbReference type="SUPFAM" id="SSF103473">
    <property type="entry name" value="MFS general substrate transporter"/>
    <property type="match status" value="1"/>
</dbReference>
<sequence length="1282" mass="144687">MSENEVKESDAIHLEQAQSQDAKDMQHVHVLSADQASIRRKFDRRVLPIVCILYILSYLDRGNIGNAKTAGIDTALGLNDKQWSWVLYSFYICYILFEWTTVLWKIFPAHIYMAILCICWGAAAMCSGAVTNLPELIVCRCLLGIFEAAFGAGAPYFLSLFYQRGELGFRVSMLLGMSPVANCFASALAFGITHIRNSIAPWRLLFIIEGAPTVLFSVIVFFFLADSPGTAKFLTESEQTQAVERLQTVDQTAKNKMEWKQVLQGLSDYKNYIHMTIHFCCNYSFAGLSNFLPTIIQEMGYTSVNAQGLSAPPYFASFLLCIVAALISIRWGHRGLVITVSAVVGMVGYLILAAVEDEHKTGVRYFGVWLATCGVFPALSINITWLLNNQGGDSKKGAGMAILAVFGQCSSFVSSSAFPDSEGNVVTALEHMLPSRDDSFDLFLQEEIPNPFPFTPLTPTDNSTNSEGRSSIDADILRIWSAWRFVRMGWIKAREAVTLVELFFQNMFPLSPVLTDFYNTPENHYWLVTQEPMLCCTILMISSRYHVLPGLGGTSRAYSIHNRLWQHCQHLILRIMLGQEKLSKAKTRHVGSIEALLLMCEWYPRALNFPLENDGWDSDLILTEPDLRDPPAPASEIPMSDRWKEDVVEPTRRSDRMSWMLVSTALALAHELGIFKNDNGKRKDEYDVPGMRSDAEVYLQQLEWRRRRLPSLLYVFANMLASRLGCTSLIPEIPIVNAAEGVTGCPCVDNEWMYFMASWIDLTRLAKEITDTHFPAIARSGDQRRNLGSSEDWDSMLYRWQASRPTLNSHLESILHIEYQYLQVFTNSIKVQSLVESILNSPIQSASTDRTCIDEVINRSSEILQWLLIQPSIQYLPIRVFLRIISSSIFLMKALALGVRTTQLHTSLNLLEQTISTLQSSSLDDMQLTFMTSAQEREKDVQSEGQENTNTISLAGQTELVQGSHDPMLGQLDEGGDDWLWLPIDPLMAPFGTWDDSVNFTLWSSATMANIPFPTVPYPLMEPPAHREKKMKVLALGMSRTGTMSLYVALKKLGYNSYHMAECSLDQHNGSLGLWTKAIDAKFHGNGRKFSGADFDRMLWRYDAVTDIPCILFAEELMDAYPDAQIVLTTRPVDSWLPSMQQTFYAILSWKRWALLEFIDRSYIGLYIPLLRSSLSVWTGGNWQDTSRLPTGFEAHYDQVHAAARARGRKVLEFKVQDGWDPLCQFLGKEVPSEPFPHVNEGDFIARFHVIIFWVRLVGLAKKGLIWASPVVAVGAAWWYFG</sequence>
<dbReference type="InterPro" id="IPR011701">
    <property type="entry name" value="MFS"/>
</dbReference>
<dbReference type="SUPFAM" id="SSF52540">
    <property type="entry name" value="P-loop containing nucleoside triphosphate hydrolases"/>
    <property type="match status" value="1"/>
</dbReference>
<dbReference type="GO" id="GO:0000981">
    <property type="term" value="F:DNA-binding transcription factor activity, RNA polymerase II-specific"/>
    <property type="evidence" value="ECO:0007669"/>
    <property type="project" value="TreeGrafter"/>
</dbReference>
<feature type="transmembrane region" description="Helical" evidence="7">
    <location>
        <begin position="311"/>
        <end position="329"/>
    </location>
</feature>
<dbReference type="EMBL" id="MKZY01000003">
    <property type="protein sequence ID" value="OOO11092.1"/>
    <property type="molecule type" value="Genomic_DNA"/>
</dbReference>